<comment type="caution">
    <text evidence="3">The sequence shown here is derived from an EMBL/GenBank/DDBJ whole genome shotgun (WGS) entry which is preliminary data.</text>
</comment>
<reference evidence="3 4" key="1">
    <citation type="submission" date="2022-09" db="EMBL/GenBank/DDBJ databases">
        <title>Enrichment on poylsaccharides allowed isolation of novel metabolic and taxonomic groups of Haloarchaea.</title>
        <authorList>
            <person name="Sorokin D.Y."/>
            <person name="Elcheninov A.G."/>
            <person name="Khizhniak T.V."/>
            <person name="Kolganova T.V."/>
            <person name="Kublanov I.V."/>
        </authorList>
    </citation>
    <scope>NUCLEOTIDE SEQUENCE [LARGE SCALE GENOMIC DNA]</scope>
    <source>
        <strain evidence="3 4">AArc-m2/3/4</strain>
    </source>
</reference>
<dbReference type="Gene3D" id="2.60.40.2480">
    <property type="entry name" value="Periplasmic metal-binding protein Tp34-type"/>
    <property type="match status" value="1"/>
</dbReference>
<organism evidence="3 4">
    <name type="scientific">Natronoglomus mannanivorans</name>
    <dbReference type="NCBI Taxonomy" id="2979990"/>
    <lineage>
        <taxon>Archaea</taxon>
        <taxon>Methanobacteriati</taxon>
        <taxon>Methanobacteriota</taxon>
        <taxon>Stenosarchaea group</taxon>
        <taxon>Halobacteria</taxon>
        <taxon>Halobacteriales</taxon>
        <taxon>Natrialbaceae</taxon>
        <taxon>Natronoglomus</taxon>
    </lineage>
</organism>
<name>A0ABT2QH73_9EURY</name>
<accession>A0ABT2QH73</accession>
<dbReference type="Proteomes" id="UP001320972">
    <property type="component" value="Unassembled WGS sequence"/>
</dbReference>
<proteinExistence type="predicted"/>
<evidence type="ECO:0000256" key="1">
    <source>
        <dbReference type="SAM" id="MobiDB-lite"/>
    </source>
</evidence>
<evidence type="ECO:0000313" key="4">
    <source>
        <dbReference type="Proteomes" id="UP001320972"/>
    </source>
</evidence>
<feature type="compositionally biased region" description="Basic and acidic residues" evidence="1">
    <location>
        <begin position="215"/>
        <end position="266"/>
    </location>
</feature>
<protein>
    <submittedName>
        <fullName evidence="3">Twin-arginine translocation signal domain-containing protein</fullName>
    </submittedName>
</protein>
<gene>
    <name evidence="3" type="ORF">OB955_16035</name>
</gene>
<dbReference type="InterPro" id="IPR038482">
    <property type="entry name" value="Tp34-type_sf"/>
</dbReference>
<dbReference type="PROSITE" id="PS51257">
    <property type="entry name" value="PROKAR_LIPOPROTEIN"/>
    <property type="match status" value="1"/>
</dbReference>
<dbReference type="EMBL" id="JAOPKB010000010">
    <property type="protein sequence ID" value="MCU4974236.1"/>
    <property type="molecule type" value="Genomic_DNA"/>
</dbReference>
<dbReference type="RefSeq" id="WP_338008407.1">
    <property type="nucleotide sequence ID" value="NZ_JAOPKB010000010.1"/>
</dbReference>
<evidence type="ECO:0000259" key="2">
    <source>
        <dbReference type="Pfam" id="PF24041"/>
    </source>
</evidence>
<dbReference type="Pfam" id="PF24041">
    <property type="entry name" value="DUF7350"/>
    <property type="match status" value="1"/>
</dbReference>
<dbReference type="InterPro" id="IPR055774">
    <property type="entry name" value="DUF7350"/>
</dbReference>
<evidence type="ECO:0000313" key="3">
    <source>
        <dbReference type="EMBL" id="MCU4974236.1"/>
    </source>
</evidence>
<feature type="region of interest" description="Disordered" evidence="1">
    <location>
        <begin position="215"/>
        <end position="291"/>
    </location>
</feature>
<sequence length="415" mass="45789">MNRRGFLQGTGVAGAIGLAGCLERLGFEEQSAWRDPPLVEDRPDAVYFPASRETMGSYGTATDGEYAVALSYTFPHRFWTIAGDETNRVTVDTEDTMHLMCTVWDPETDTVLPVEMELEIRQDGASVDRPLAWPMLSQRMGFHYGDNVQLPDDGEYTARILVGPLEATPTGAFEGRFESASTLEIDFEYDRSDIHDLEFEETDYDDWGSQAALELMDHGSGDGGHAHEHDDHSHGDDGNHSDDDGHDGHDHDEENHDHGDHDDDVGHPPTSRGPTIDDLDGELLGSESSADATISAVRTNVDRLLENNGGESDAVADSDTGTSTYIAVFTRTPYNDVILPLMSLSMSVERDGTVVHEGSLRETLDHEFGHHYGVSVDDLERGDRLQVSVDSHPQLARHDGYETAFFEFDDVVFSV</sequence>
<keyword evidence="4" id="KW-1185">Reference proteome</keyword>
<feature type="domain" description="DUF7350" evidence="2">
    <location>
        <begin position="277"/>
        <end position="413"/>
    </location>
</feature>